<reference evidence="1" key="1">
    <citation type="submission" date="2021-06" db="EMBL/GenBank/DDBJ databases">
        <authorList>
            <person name="Kallberg Y."/>
            <person name="Tangrot J."/>
            <person name="Rosling A."/>
        </authorList>
    </citation>
    <scope>NUCLEOTIDE SEQUENCE</scope>
    <source>
        <strain evidence="1">IN212</strain>
    </source>
</reference>
<evidence type="ECO:0000313" key="2">
    <source>
        <dbReference type="Proteomes" id="UP000789396"/>
    </source>
</evidence>
<organism evidence="1 2">
    <name type="scientific">Racocetra fulgida</name>
    <dbReference type="NCBI Taxonomy" id="60492"/>
    <lineage>
        <taxon>Eukaryota</taxon>
        <taxon>Fungi</taxon>
        <taxon>Fungi incertae sedis</taxon>
        <taxon>Mucoromycota</taxon>
        <taxon>Glomeromycotina</taxon>
        <taxon>Glomeromycetes</taxon>
        <taxon>Diversisporales</taxon>
        <taxon>Gigasporaceae</taxon>
        <taxon>Racocetra</taxon>
    </lineage>
</organism>
<accession>A0A9N9IL27</accession>
<proteinExistence type="predicted"/>
<feature type="non-terminal residue" evidence="1">
    <location>
        <position position="93"/>
    </location>
</feature>
<comment type="caution">
    <text evidence="1">The sequence shown here is derived from an EMBL/GenBank/DDBJ whole genome shotgun (WGS) entry which is preliminary data.</text>
</comment>
<name>A0A9N9IL27_9GLOM</name>
<protein>
    <submittedName>
        <fullName evidence="1">14529_t:CDS:1</fullName>
    </submittedName>
</protein>
<keyword evidence="2" id="KW-1185">Reference proteome</keyword>
<gene>
    <name evidence="1" type="ORF">RFULGI_LOCUS12815</name>
</gene>
<dbReference type="OrthoDB" id="2380306at2759"/>
<feature type="non-terminal residue" evidence="1">
    <location>
        <position position="1"/>
    </location>
</feature>
<dbReference type="AlphaFoldDB" id="A0A9N9IL27"/>
<dbReference type="EMBL" id="CAJVPZ010031879">
    <property type="protein sequence ID" value="CAG8740409.1"/>
    <property type="molecule type" value="Genomic_DNA"/>
</dbReference>
<sequence>NPKGKYTNEVISSYMQKQALDFITDPQKGQSKKLKVENTKLKSLNKRLFKSNQNLISKTQSLGLTNVRIKRKKLSEETVQDNVVTHGKEEATQ</sequence>
<dbReference type="Proteomes" id="UP000789396">
    <property type="component" value="Unassembled WGS sequence"/>
</dbReference>
<evidence type="ECO:0000313" key="1">
    <source>
        <dbReference type="EMBL" id="CAG8740409.1"/>
    </source>
</evidence>